<feature type="domain" description="VOC" evidence="3">
    <location>
        <begin position="68"/>
        <end position="207"/>
    </location>
</feature>
<dbReference type="EMBL" id="BAAAPC010000012">
    <property type="protein sequence ID" value="GAA2001489.1"/>
    <property type="molecule type" value="Genomic_DNA"/>
</dbReference>
<dbReference type="InterPro" id="IPR037523">
    <property type="entry name" value="VOC_core"/>
</dbReference>
<name>A0ABN2T8U5_9ACTN</name>
<dbReference type="PANTHER" id="PTHR43048:SF5">
    <property type="entry name" value="BLR5325 PROTEIN"/>
    <property type="match status" value="1"/>
</dbReference>
<dbReference type="Pfam" id="PF00903">
    <property type="entry name" value="Glyoxalase"/>
    <property type="match status" value="1"/>
</dbReference>
<dbReference type="InterPro" id="IPR029068">
    <property type="entry name" value="Glyas_Bleomycin-R_OHBP_Dase"/>
</dbReference>
<comment type="caution">
    <text evidence="4">The sequence shown here is derived from an EMBL/GenBank/DDBJ whole genome shotgun (WGS) entry which is preliminary data.</text>
</comment>
<dbReference type="PROSITE" id="PS51819">
    <property type="entry name" value="VOC"/>
    <property type="match status" value="1"/>
</dbReference>
<keyword evidence="5" id="KW-1185">Reference proteome</keyword>
<feature type="region of interest" description="Disordered" evidence="2">
    <location>
        <begin position="26"/>
        <end position="49"/>
    </location>
</feature>
<evidence type="ECO:0000259" key="3">
    <source>
        <dbReference type="PROSITE" id="PS51819"/>
    </source>
</evidence>
<accession>A0ABN2T8U5</accession>
<dbReference type="Proteomes" id="UP001501585">
    <property type="component" value="Unassembled WGS sequence"/>
</dbReference>
<proteinExistence type="predicted"/>
<keyword evidence="1" id="KW-0479">Metal-binding</keyword>
<evidence type="ECO:0000256" key="1">
    <source>
        <dbReference type="ARBA" id="ARBA00022723"/>
    </source>
</evidence>
<dbReference type="InterPro" id="IPR051785">
    <property type="entry name" value="MMCE/EMCE_epimerase"/>
</dbReference>
<protein>
    <recommendedName>
        <fullName evidence="3">VOC domain-containing protein</fullName>
    </recommendedName>
</protein>
<organism evidence="4 5">
    <name type="scientific">Nocardiopsis rhodophaea</name>
    <dbReference type="NCBI Taxonomy" id="280238"/>
    <lineage>
        <taxon>Bacteria</taxon>
        <taxon>Bacillati</taxon>
        <taxon>Actinomycetota</taxon>
        <taxon>Actinomycetes</taxon>
        <taxon>Streptosporangiales</taxon>
        <taxon>Nocardiopsidaceae</taxon>
        <taxon>Nocardiopsis</taxon>
    </lineage>
</organism>
<reference evidence="4 5" key="1">
    <citation type="journal article" date="2019" name="Int. J. Syst. Evol. Microbiol.">
        <title>The Global Catalogue of Microorganisms (GCM) 10K type strain sequencing project: providing services to taxonomists for standard genome sequencing and annotation.</title>
        <authorList>
            <consortium name="The Broad Institute Genomics Platform"/>
            <consortium name="The Broad Institute Genome Sequencing Center for Infectious Disease"/>
            <person name="Wu L."/>
            <person name="Ma J."/>
        </authorList>
    </citation>
    <scope>NUCLEOTIDE SEQUENCE [LARGE SCALE GENOMIC DNA]</scope>
    <source>
        <strain evidence="4 5">JCM 15313</strain>
    </source>
</reference>
<evidence type="ECO:0000313" key="5">
    <source>
        <dbReference type="Proteomes" id="UP001501585"/>
    </source>
</evidence>
<dbReference type="Gene3D" id="3.10.180.10">
    <property type="entry name" value="2,3-Dihydroxybiphenyl 1,2-Dioxygenase, domain 1"/>
    <property type="match status" value="1"/>
</dbReference>
<sequence length="209" mass="22689">MLVVVVGLSDEVRRVVDAEAADASRAARQSSALAPEARSTVTGHRSGLLGDDAGAAPDLWFRDMTIQRMDHVGVVVDGLVAATAFFVELGREPEGEAPVERRWVDRVVGLNGVRVDIAMMRTPDGHGRIELTKFHTPTAISAEPENAPANTLGIRRIMYAVDDVEDVLERLRTHGAELVGDLQRCEDSHRLCHVRGPEGITVALAERLT</sequence>
<dbReference type="InterPro" id="IPR004360">
    <property type="entry name" value="Glyas_Fos-R_dOase_dom"/>
</dbReference>
<gene>
    <name evidence="4" type="ORF">GCM10009799_30890</name>
</gene>
<evidence type="ECO:0000256" key="2">
    <source>
        <dbReference type="SAM" id="MobiDB-lite"/>
    </source>
</evidence>
<dbReference type="SUPFAM" id="SSF54593">
    <property type="entry name" value="Glyoxalase/Bleomycin resistance protein/Dihydroxybiphenyl dioxygenase"/>
    <property type="match status" value="1"/>
</dbReference>
<evidence type="ECO:0000313" key="4">
    <source>
        <dbReference type="EMBL" id="GAA2001489.1"/>
    </source>
</evidence>
<dbReference type="PANTHER" id="PTHR43048">
    <property type="entry name" value="METHYLMALONYL-COA EPIMERASE"/>
    <property type="match status" value="1"/>
</dbReference>
<dbReference type="CDD" id="cd08353">
    <property type="entry name" value="VOC_like"/>
    <property type="match status" value="1"/>
</dbReference>